<dbReference type="CDD" id="cd00165">
    <property type="entry name" value="S4"/>
    <property type="match status" value="1"/>
</dbReference>
<evidence type="ECO:0000259" key="8">
    <source>
        <dbReference type="Pfam" id="PF00849"/>
    </source>
</evidence>
<dbReference type="InterPro" id="IPR036986">
    <property type="entry name" value="S4_RNA-bd_sf"/>
</dbReference>
<evidence type="ECO:0000256" key="5">
    <source>
        <dbReference type="ARBA" id="ARBA00037590"/>
    </source>
</evidence>
<dbReference type="SUPFAM" id="SSF55120">
    <property type="entry name" value="Pseudouridine synthase"/>
    <property type="match status" value="1"/>
</dbReference>
<dbReference type="PANTHER" id="PTHR47683">
    <property type="entry name" value="PSEUDOURIDINE SYNTHASE FAMILY PROTEIN-RELATED"/>
    <property type="match status" value="1"/>
</dbReference>
<sequence>MQSRVARLDRFISVQTGINRKHVRLMLAQGRIQVDGVRATDIQQPVGEFSQVLLDGQVLQANTPRYLMLHKPVGVVSATRDDEHRTVIDLLQADYRHSLHIAGRLDLNSSGLLLLTNDGRWSRGLSAPDSGVSKKYRVTLANPITEEYIQAFADGMYFGYEDITTRPAGLRILDERVAEVTLTEGRYHQIKRMFGRFRNPVLALHRCAIGPLVLDPDLLPGQSRELTPAQVQSVRGATRCANDHGVAIDAR</sequence>
<protein>
    <recommendedName>
        <fullName evidence="7">Pseudouridine synthase</fullName>
        <ecNumber evidence="7">5.4.99.-</ecNumber>
    </recommendedName>
</protein>
<evidence type="ECO:0000313" key="10">
    <source>
        <dbReference type="EMBL" id="UTW11659.1"/>
    </source>
</evidence>
<reference evidence="10" key="1">
    <citation type="submission" date="2021-04" db="EMBL/GenBank/DDBJ databases">
        <title>Oceanospirillales bacteria with DddD are important DMSP degraders in coastal seawater.</title>
        <authorList>
            <person name="Liu J."/>
        </authorList>
    </citation>
    <scope>NUCLEOTIDE SEQUENCE</scope>
    <source>
        <strain evidence="10">D13-1</strain>
    </source>
</reference>
<comment type="similarity">
    <text evidence="1 7">Belongs to the pseudouridine synthase RsuA family.</text>
</comment>
<dbReference type="EC" id="5.4.99.-" evidence="7"/>
<comment type="function">
    <text evidence="5">Responsible for synthesis of pseudouridine from uracil-516 in 16S ribosomal RNA.</text>
</comment>
<evidence type="ECO:0000256" key="6">
    <source>
        <dbReference type="PROSITE-ProRule" id="PRU00182"/>
    </source>
</evidence>
<dbReference type="Proteomes" id="UP001058461">
    <property type="component" value="Chromosome"/>
</dbReference>
<accession>A0ABY5HK61</accession>
<evidence type="ECO:0000256" key="4">
    <source>
        <dbReference type="ARBA" id="ARBA00036749"/>
    </source>
</evidence>
<evidence type="ECO:0000256" key="7">
    <source>
        <dbReference type="RuleBase" id="RU003887"/>
    </source>
</evidence>
<evidence type="ECO:0000256" key="1">
    <source>
        <dbReference type="ARBA" id="ARBA00008348"/>
    </source>
</evidence>
<dbReference type="SUPFAM" id="SSF55174">
    <property type="entry name" value="Alpha-L RNA-binding motif"/>
    <property type="match status" value="1"/>
</dbReference>
<dbReference type="InterPro" id="IPR002942">
    <property type="entry name" value="S4_RNA-bd"/>
</dbReference>
<dbReference type="RefSeq" id="WP_255853693.1">
    <property type="nucleotide sequence ID" value="NZ_CP073347.1"/>
</dbReference>
<dbReference type="Pfam" id="PF00849">
    <property type="entry name" value="PseudoU_synth_2"/>
    <property type="match status" value="1"/>
</dbReference>
<evidence type="ECO:0000256" key="2">
    <source>
        <dbReference type="ARBA" id="ARBA00022884"/>
    </source>
</evidence>
<organism evidence="10 11">
    <name type="scientific">Marinobacterium rhizophilum</name>
    <dbReference type="NCBI Taxonomy" id="420402"/>
    <lineage>
        <taxon>Bacteria</taxon>
        <taxon>Pseudomonadati</taxon>
        <taxon>Pseudomonadota</taxon>
        <taxon>Gammaproteobacteria</taxon>
        <taxon>Oceanospirillales</taxon>
        <taxon>Oceanospirillaceae</taxon>
        <taxon>Marinobacterium</taxon>
    </lineage>
</organism>
<gene>
    <name evidence="10" type="ORF">KDW95_20790</name>
</gene>
<dbReference type="EMBL" id="CP073347">
    <property type="protein sequence ID" value="UTW11659.1"/>
    <property type="molecule type" value="Genomic_DNA"/>
</dbReference>
<dbReference type="InterPro" id="IPR006145">
    <property type="entry name" value="PsdUridine_synth_RsuA/RluA"/>
</dbReference>
<dbReference type="Gene3D" id="3.30.70.580">
    <property type="entry name" value="Pseudouridine synthase I, catalytic domain, N-terminal subdomain"/>
    <property type="match status" value="1"/>
</dbReference>
<dbReference type="PROSITE" id="PS50889">
    <property type="entry name" value="S4"/>
    <property type="match status" value="1"/>
</dbReference>
<evidence type="ECO:0000256" key="3">
    <source>
        <dbReference type="ARBA" id="ARBA00023235"/>
    </source>
</evidence>
<evidence type="ECO:0000313" key="11">
    <source>
        <dbReference type="Proteomes" id="UP001058461"/>
    </source>
</evidence>
<feature type="domain" description="Pseudouridine synthase RsuA/RluA-like" evidence="8">
    <location>
        <begin position="66"/>
        <end position="194"/>
    </location>
</feature>
<dbReference type="InterPro" id="IPR000748">
    <property type="entry name" value="PsdUridine_synth_RsuA/RluB/E/F"/>
</dbReference>
<keyword evidence="2 6" id="KW-0694">RNA-binding</keyword>
<dbReference type="Gene3D" id="3.10.290.10">
    <property type="entry name" value="RNA-binding S4 domain"/>
    <property type="match status" value="1"/>
</dbReference>
<dbReference type="InterPro" id="IPR050343">
    <property type="entry name" value="RsuA_PseudoU_synthase"/>
</dbReference>
<comment type="catalytic activity">
    <reaction evidence="4">
        <text>uridine(516) in 16S rRNA = pseudouridine(516) in 16S rRNA</text>
        <dbReference type="Rhea" id="RHEA:38867"/>
        <dbReference type="Rhea" id="RHEA-COMP:10089"/>
        <dbReference type="Rhea" id="RHEA-COMP:10090"/>
        <dbReference type="ChEBI" id="CHEBI:65314"/>
        <dbReference type="ChEBI" id="CHEBI:65315"/>
        <dbReference type="EC" id="5.4.99.19"/>
    </reaction>
</comment>
<dbReference type="Gene3D" id="3.30.70.1560">
    <property type="entry name" value="Alpha-L RNA-binding motif"/>
    <property type="match status" value="1"/>
</dbReference>
<dbReference type="PROSITE" id="PS01149">
    <property type="entry name" value="PSI_RSU"/>
    <property type="match status" value="1"/>
</dbReference>
<name>A0ABY5HK61_9GAMM</name>
<dbReference type="InterPro" id="IPR018496">
    <property type="entry name" value="PsdUridine_synth_RsuA/RluB_CS"/>
</dbReference>
<dbReference type="Pfam" id="PF01479">
    <property type="entry name" value="S4"/>
    <property type="match status" value="1"/>
</dbReference>
<proteinExistence type="inferred from homology"/>
<dbReference type="InterPro" id="IPR020103">
    <property type="entry name" value="PsdUridine_synth_cat_dom_sf"/>
</dbReference>
<dbReference type="PANTHER" id="PTHR47683:SF4">
    <property type="entry name" value="PSEUDOURIDINE SYNTHASE"/>
    <property type="match status" value="1"/>
</dbReference>
<dbReference type="InterPro" id="IPR042092">
    <property type="entry name" value="PsdUridine_s_RsuA/RluB/E/F_cat"/>
</dbReference>
<evidence type="ECO:0000259" key="9">
    <source>
        <dbReference type="Pfam" id="PF01479"/>
    </source>
</evidence>
<keyword evidence="3 7" id="KW-0413">Isomerase</keyword>
<dbReference type="InterPro" id="IPR020094">
    <property type="entry name" value="TruA/RsuA/RluB/E/F_N"/>
</dbReference>
<dbReference type="CDD" id="cd02553">
    <property type="entry name" value="PseudoU_synth_RsuA"/>
    <property type="match status" value="1"/>
</dbReference>
<keyword evidence="11" id="KW-1185">Reference proteome</keyword>
<dbReference type="NCBIfam" id="TIGR00093">
    <property type="entry name" value="pseudouridine synthase"/>
    <property type="match status" value="1"/>
</dbReference>
<feature type="domain" description="RNA-binding S4" evidence="9">
    <location>
        <begin position="7"/>
        <end position="48"/>
    </location>
</feature>